<feature type="domain" description="G protein-regulated inducer of neurite outgrowth C-terminal" evidence="2">
    <location>
        <begin position="458"/>
        <end position="511"/>
    </location>
</feature>
<dbReference type="Proteomes" id="UP000822369">
    <property type="component" value="Chromosome 16"/>
</dbReference>
<comment type="caution">
    <text evidence="3">The sequence shown here is derived from an EMBL/GenBank/DDBJ whole genome shotgun (WGS) entry which is preliminary data.</text>
</comment>
<feature type="compositionally biased region" description="Basic and acidic residues" evidence="1">
    <location>
        <begin position="568"/>
        <end position="597"/>
    </location>
</feature>
<sequence length="645" mass="70601">MARSGRPASESYQSTCCSVGQTLSLSGKAMILEDEDDQSPIFSLSKSSVDVVMATGSPHKRDPVWTRLDLKRSSSTNTHSDQNQGSLVQQLHPHKWRHNSHHFFPTTQNEELMSPPSLSERWISNTHRWSGCSSSTHSRSSTPDTVVWKGTSSSQDVPSTSTPDSPMSKITSPPTIPSPFISPFHTPSLPSEDNITSSSPSTLSAHHAPESCHHPWPTSPREEGSEGKLIFQFPSPVPSHFSLADAEGGLDPGCLVNDIIKELSSPGDNQVSEGEGAKSPLQMFCNSKPNSFAEEENTNIGSSGCHLGLTLQPEQRCLVDPGWRSPLVSSLSDSQLGPCVRCKLTPWGGALKTYKLFREKATMTSQMETADAAVQTASPLGSCCDLQRDMSTGSHSFLGSPPGSRLNLKLPVGSHSNLVSASSSMFPVSSGEEEEKKREDPEWDVASGSSHNLERTRTYLNLQQEETDERGRRGSMKQVQWGEDGLTWEIHGASLDPKELSSAIQKHLDLKNSPKPLRCSSKKKKAPLPPLISNMVTTMEPGMSQPAMSIKCLVEGESQDMLAEEGKEVIRETGNKKPETEEADRRRSKGDHEISKEIEEDEVQEQEVISNLKLPSHKSEHGKKKTKIISLRRPGWCGGSRKIDD</sequence>
<feature type="compositionally biased region" description="Low complexity" evidence="1">
    <location>
        <begin position="130"/>
        <end position="141"/>
    </location>
</feature>
<dbReference type="EMBL" id="JAAVVJ010000016">
    <property type="protein sequence ID" value="KAF7204073.1"/>
    <property type="molecule type" value="Genomic_DNA"/>
</dbReference>
<gene>
    <name evidence="3" type="ORF">G4P62_011882</name>
</gene>
<reference evidence="3" key="1">
    <citation type="submission" date="2020-03" db="EMBL/GenBank/DDBJ databases">
        <title>Intra-Species Differences in Population Size shape Life History and Genome Evolution.</title>
        <authorList>
            <person name="Willemsen D."/>
            <person name="Cui R."/>
            <person name="Valenzano D.R."/>
        </authorList>
    </citation>
    <scope>NUCLEOTIDE SEQUENCE</scope>
    <source>
        <strain evidence="3">GRZ</strain>
        <tissue evidence="3">Whole</tissue>
    </source>
</reference>
<feature type="region of interest" description="Disordered" evidence="1">
    <location>
        <begin position="129"/>
        <end position="226"/>
    </location>
</feature>
<dbReference type="OMA" id="VQWDEDG"/>
<proteinExistence type="predicted"/>
<evidence type="ECO:0000259" key="2">
    <source>
        <dbReference type="Pfam" id="PF15235"/>
    </source>
</evidence>
<feature type="compositionally biased region" description="Low complexity" evidence="1">
    <location>
        <begin position="421"/>
        <end position="430"/>
    </location>
</feature>
<feature type="compositionally biased region" description="Low complexity" evidence="1">
    <location>
        <begin position="170"/>
        <end position="184"/>
    </location>
</feature>
<evidence type="ECO:0000313" key="4">
    <source>
        <dbReference type="Proteomes" id="UP000822369"/>
    </source>
</evidence>
<feature type="compositionally biased region" description="Polar residues" evidence="1">
    <location>
        <begin position="188"/>
        <end position="204"/>
    </location>
</feature>
<evidence type="ECO:0000256" key="1">
    <source>
        <dbReference type="SAM" id="MobiDB-lite"/>
    </source>
</evidence>
<protein>
    <submittedName>
        <fullName evidence="3">LOC107387712-like protein</fullName>
    </submittedName>
</protein>
<feature type="region of interest" description="Disordered" evidence="1">
    <location>
        <begin position="568"/>
        <end position="628"/>
    </location>
</feature>
<name>A0A9D2XLS1_NOTFU</name>
<feature type="region of interest" description="Disordered" evidence="1">
    <location>
        <begin position="421"/>
        <end position="452"/>
    </location>
</feature>
<feature type="compositionally biased region" description="Polar residues" evidence="1">
    <location>
        <begin position="150"/>
        <end position="169"/>
    </location>
</feature>
<dbReference type="KEGG" id="nfu:107387712"/>
<dbReference type="OrthoDB" id="10049175at2759"/>
<dbReference type="Pfam" id="PF15235">
    <property type="entry name" value="GRIN_C"/>
    <property type="match status" value="1"/>
</dbReference>
<accession>A0A9D2XLS1</accession>
<organism evidence="3 4">
    <name type="scientific">Nothobranchius furzeri</name>
    <name type="common">Turquoise killifish</name>
    <dbReference type="NCBI Taxonomy" id="105023"/>
    <lineage>
        <taxon>Eukaryota</taxon>
        <taxon>Metazoa</taxon>
        <taxon>Chordata</taxon>
        <taxon>Craniata</taxon>
        <taxon>Vertebrata</taxon>
        <taxon>Euteleostomi</taxon>
        <taxon>Actinopterygii</taxon>
        <taxon>Neopterygii</taxon>
        <taxon>Teleostei</taxon>
        <taxon>Neoteleostei</taxon>
        <taxon>Acanthomorphata</taxon>
        <taxon>Ovalentaria</taxon>
        <taxon>Atherinomorphae</taxon>
        <taxon>Cyprinodontiformes</taxon>
        <taxon>Nothobranchiidae</taxon>
        <taxon>Nothobranchius</taxon>
    </lineage>
</organism>
<dbReference type="AlphaFoldDB" id="A0A9D2XLS1"/>
<evidence type="ECO:0000313" key="3">
    <source>
        <dbReference type="EMBL" id="KAF7204073.1"/>
    </source>
</evidence>
<dbReference type="InterPro" id="IPR032745">
    <property type="entry name" value="GRIN_C"/>
</dbReference>